<dbReference type="Gene3D" id="1.25.40.270">
    <property type="entry name" value="Vacuolar protein sorting-associated protein vta1"/>
    <property type="match status" value="1"/>
</dbReference>
<evidence type="ECO:0000259" key="10">
    <source>
        <dbReference type="Pfam" id="PF04652"/>
    </source>
</evidence>
<protein>
    <submittedName>
        <fullName evidence="12">Vesicle (multivesicular body) trafficking 1</fullName>
    </submittedName>
</protein>
<dbReference type="PANTHER" id="PTHR46009">
    <property type="entry name" value="VACUOLAR PROTEIN SORTING-ASSOCIATED PROTEIN VTA1 HOMOLOG"/>
    <property type="match status" value="1"/>
</dbReference>
<name>A0A8C4NP75_EPTBU</name>
<dbReference type="GO" id="GO:0015031">
    <property type="term" value="P:protein transport"/>
    <property type="evidence" value="ECO:0007669"/>
    <property type="project" value="UniProtKB-KW"/>
</dbReference>
<dbReference type="InterPro" id="IPR039431">
    <property type="entry name" value="Vta1/CALS_N"/>
</dbReference>
<dbReference type="GeneTree" id="ENSGT00390000011342"/>
<comment type="similarity">
    <text evidence="3">Belongs to the VTA1 family.</text>
</comment>
<comment type="subcellular location">
    <subcellularLocation>
        <location evidence="2">Cytoplasm</location>
    </subcellularLocation>
    <subcellularLocation>
        <location evidence="1">Endosome membrane</location>
        <topology evidence="1">Peripheral membrane protein</topology>
    </subcellularLocation>
</comment>
<feature type="domain" description="Vta1 C-terminal" evidence="11">
    <location>
        <begin position="235"/>
        <end position="269"/>
    </location>
</feature>
<dbReference type="InterPro" id="IPR041212">
    <property type="entry name" value="Vta1_C"/>
</dbReference>
<dbReference type="InterPro" id="IPR023175">
    <property type="entry name" value="Vta1/CALS_N_sf"/>
</dbReference>
<dbReference type="Gene3D" id="1.20.5.420">
    <property type="entry name" value="Immunoglobulin FC, subunit C"/>
    <property type="match status" value="1"/>
</dbReference>
<keyword evidence="7" id="KW-0653">Protein transport</keyword>
<evidence type="ECO:0000256" key="6">
    <source>
        <dbReference type="ARBA" id="ARBA00022753"/>
    </source>
</evidence>
<evidence type="ECO:0000256" key="1">
    <source>
        <dbReference type="ARBA" id="ARBA00004481"/>
    </source>
</evidence>
<dbReference type="GO" id="GO:0010008">
    <property type="term" value="C:endosome membrane"/>
    <property type="evidence" value="ECO:0007669"/>
    <property type="project" value="UniProtKB-SubCell"/>
</dbReference>
<evidence type="ECO:0000256" key="8">
    <source>
        <dbReference type="ARBA" id="ARBA00023136"/>
    </source>
</evidence>
<dbReference type="Pfam" id="PF18097">
    <property type="entry name" value="Vta1_C"/>
    <property type="match status" value="1"/>
</dbReference>
<keyword evidence="5" id="KW-0963">Cytoplasm</keyword>
<reference evidence="12" key="1">
    <citation type="submission" date="2025-08" db="UniProtKB">
        <authorList>
            <consortium name="Ensembl"/>
        </authorList>
    </citation>
    <scope>IDENTIFICATION</scope>
</reference>
<evidence type="ECO:0000256" key="7">
    <source>
        <dbReference type="ARBA" id="ARBA00022927"/>
    </source>
</evidence>
<evidence type="ECO:0000259" key="11">
    <source>
        <dbReference type="Pfam" id="PF18097"/>
    </source>
</evidence>
<keyword evidence="13" id="KW-1185">Reference proteome</keyword>
<reference evidence="12" key="2">
    <citation type="submission" date="2025-09" db="UniProtKB">
        <authorList>
            <consortium name="Ensembl"/>
        </authorList>
    </citation>
    <scope>IDENTIFICATION</scope>
</reference>
<evidence type="ECO:0000256" key="2">
    <source>
        <dbReference type="ARBA" id="ARBA00004496"/>
    </source>
</evidence>
<organism evidence="12 13">
    <name type="scientific">Eptatretus burgeri</name>
    <name type="common">Inshore hagfish</name>
    <dbReference type="NCBI Taxonomy" id="7764"/>
    <lineage>
        <taxon>Eukaryota</taxon>
        <taxon>Metazoa</taxon>
        <taxon>Chordata</taxon>
        <taxon>Craniata</taxon>
        <taxon>Vertebrata</taxon>
        <taxon>Cyclostomata</taxon>
        <taxon>Myxini</taxon>
        <taxon>Myxiniformes</taxon>
        <taxon>Myxinidae</taxon>
        <taxon>Eptatretinae</taxon>
        <taxon>Eptatretus</taxon>
    </lineage>
</organism>
<dbReference type="Ensembl" id="ENSEBUT00000008234.1">
    <property type="protein sequence ID" value="ENSEBUP00000007746.1"/>
    <property type="gene ID" value="ENSEBUG00000005054.1"/>
</dbReference>
<evidence type="ECO:0000313" key="13">
    <source>
        <dbReference type="Proteomes" id="UP000694388"/>
    </source>
</evidence>
<keyword evidence="6" id="KW-0967">Endosome</keyword>
<evidence type="ECO:0000256" key="4">
    <source>
        <dbReference type="ARBA" id="ARBA00022448"/>
    </source>
</evidence>
<dbReference type="Pfam" id="PF04652">
    <property type="entry name" value="Vta1"/>
    <property type="match status" value="1"/>
</dbReference>
<evidence type="ECO:0000313" key="12">
    <source>
        <dbReference type="Ensembl" id="ENSEBUP00000007746.1"/>
    </source>
</evidence>
<dbReference type="GO" id="GO:0005771">
    <property type="term" value="C:multivesicular body"/>
    <property type="evidence" value="ECO:0007669"/>
    <property type="project" value="TreeGrafter"/>
</dbReference>
<feature type="region of interest" description="Disordered" evidence="9">
    <location>
        <begin position="162"/>
        <end position="217"/>
    </location>
</feature>
<dbReference type="PANTHER" id="PTHR46009:SF1">
    <property type="entry name" value="VACUOLAR PROTEIN SORTING-ASSOCIATED PROTEIN VTA1 HOMOLOG"/>
    <property type="match status" value="1"/>
</dbReference>
<evidence type="ECO:0000256" key="9">
    <source>
        <dbReference type="SAM" id="MobiDB-lite"/>
    </source>
</evidence>
<dbReference type="InterPro" id="IPR044538">
    <property type="entry name" value="Vta1-like"/>
</dbReference>
<feature type="compositionally biased region" description="Low complexity" evidence="9">
    <location>
        <begin position="196"/>
        <end position="208"/>
    </location>
</feature>
<dbReference type="Proteomes" id="UP000694388">
    <property type="component" value="Unplaced"/>
</dbReference>
<proteinExistence type="inferred from homology"/>
<evidence type="ECO:0000256" key="5">
    <source>
        <dbReference type="ARBA" id="ARBA00022490"/>
    </source>
</evidence>
<evidence type="ECO:0000256" key="3">
    <source>
        <dbReference type="ARBA" id="ARBA00007895"/>
    </source>
</evidence>
<dbReference type="GO" id="GO:0032511">
    <property type="term" value="P:late endosome to vacuole transport via multivesicular body sorting pathway"/>
    <property type="evidence" value="ECO:0007669"/>
    <property type="project" value="InterPro"/>
</dbReference>
<accession>A0A8C4NP75</accession>
<keyword evidence="8" id="KW-0472">Membrane</keyword>
<keyword evidence="4" id="KW-0813">Transport</keyword>
<sequence>MAAVEPQTLRSLAHHVRTAAELDKRDPVTAYYCRVFVMQTAMKIDSRSPESRKFLGGLMDNLEKAKKELADREEVHDEVVGQCHVENYALQIFIYADNEDRAGRATRAVVRAFYTASLLFDVLSLFGELSDELMEKQRYARWKATYIHTCLKNGETPIPGPLAEHKGDSNPAPSIGFFGSDTHPQTPGSHLADDIAAPQASPTAPTPSIHNSLAPSGATAAVQSSTTVSLTQENKNRAQRLAKFAVSAIEYDDMITAQDNLQRALRLLTTGQE</sequence>
<dbReference type="AlphaFoldDB" id="A0A8C4NP75"/>
<feature type="domain" description="Vta1/callose synthase N-terminal" evidence="10">
    <location>
        <begin position="12"/>
        <end position="153"/>
    </location>
</feature>
<dbReference type="OMA" id="NECICND"/>